<evidence type="ECO:0000256" key="3">
    <source>
        <dbReference type="ARBA" id="ARBA00022840"/>
    </source>
</evidence>
<comment type="caution">
    <text evidence="6">The sequence shown here is derived from an EMBL/GenBank/DDBJ whole genome shotgun (WGS) entry which is preliminary data.</text>
</comment>
<dbReference type="PANTHER" id="PTHR24220:SF685">
    <property type="entry name" value="ABC TRANSPORTER RELATED"/>
    <property type="match status" value="1"/>
</dbReference>
<dbReference type="InterPro" id="IPR017871">
    <property type="entry name" value="ABC_transporter-like_CS"/>
</dbReference>
<proteinExistence type="predicted"/>
<evidence type="ECO:0000256" key="1">
    <source>
        <dbReference type="ARBA" id="ARBA00022448"/>
    </source>
</evidence>
<feature type="region of interest" description="Disordered" evidence="4">
    <location>
        <begin position="1"/>
        <end position="40"/>
    </location>
</feature>
<reference evidence="6 7" key="1">
    <citation type="submission" date="2015-06" db="EMBL/GenBank/DDBJ databases">
        <title>Cloning and characterization of the uncialamcin biosynthetic gene cluster.</title>
        <authorList>
            <person name="Yan X."/>
            <person name="Huang T."/>
            <person name="Ge H."/>
            <person name="Shen B."/>
        </authorList>
    </citation>
    <scope>NUCLEOTIDE SEQUENCE [LARGE SCALE GENOMIC DNA]</scope>
    <source>
        <strain evidence="6 7">DCA2648</strain>
    </source>
</reference>
<protein>
    <submittedName>
        <fullName evidence="6">ABC transporter ATP-binding protein</fullName>
    </submittedName>
</protein>
<dbReference type="Pfam" id="PF00005">
    <property type="entry name" value="ABC_tran"/>
    <property type="match status" value="1"/>
</dbReference>
<dbReference type="GO" id="GO:0098796">
    <property type="term" value="C:membrane protein complex"/>
    <property type="evidence" value="ECO:0007669"/>
    <property type="project" value="UniProtKB-ARBA"/>
</dbReference>
<evidence type="ECO:0000256" key="2">
    <source>
        <dbReference type="ARBA" id="ARBA00022741"/>
    </source>
</evidence>
<dbReference type="Gene3D" id="3.40.50.300">
    <property type="entry name" value="P-loop containing nucleotide triphosphate hydrolases"/>
    <property type="match status" value="1"/>
</dbReference>
<name>A0A1Q4V9Y8_9ACTN</name>
<organism evidence="6 7">
    <name type="scientific">Streptomyces uncialis</name>
    <dbReference type="NCBI Taxonomy" id="1048205"/>
    <lineage>
        <taxon>Bacteria</taxon>
        <taxon>Bacillati</taxon>
        <taxon>Actinomycetota</taxon>
        <taxon>Actinomycetes</taxon>
        <taxon>Kitasatosporales</taxon>
        <taxon>Streptomycetaceae</taxon>
        <taxon>Streptomyces</taxon>
    </lineage>
</organism>
<dbReference type="InterPro" id="IPR003439">
    <property type="entry name" value="ABC_transporter-like_ATP-bd"/>
</dbReference>
<dbReference type="SMART" id="SM00382">
    <property type="entry name" value="AAA"/>
    <property type="match status" value="1"/>
</dbReference>
<dbReference type="PANTHER" id="PTHR24220">
    <property type="entry name" value="IMPORT ATP-BINDING PROTEIN"/>
    <property type="match status" value="1"/>
</dbReference>
<sequence>MSADPTAADGPDTPPTHEGDGPLLSVRGLTKSHSGDGGPVHAVRGIDLDVARGQFVAITGTSGAGKSTLLHLLGGLERPDSGTIRLAGRRVDGLSEARWAVLRRRRLGIVFQFFNLVSTLTVADNVEMPALLAGRGARSGRSDVRELLVRLGLDGKRDSLPGDLSGGEQQRVALARALVNRPDLLLADEPTGSLDSRGTREVVNLLSEFHARGQTIVLVTHDARVASAAERVLTVSDGRIVDDIDLTDGNGSAAGAAGLVELAE</sequence>
<dbReference type="GO" id="GO:0022857">
    <property type="term" value="F:transmembrane transporter activity"/>
    <property type="evidence" value="ECO:0007669"/>
    <property type="project" value="UniProtKB-ARBA"/>
</dbReference>
<dbReference type="InterPro" id="IPR015854">
    <property type="entry name" value="ABC_transpr_LolD-like"/>
</dbReference>
<gene>
    <name evidence="6" type="ORF">AB852_10400</name>
</gene>
<keyword evidence="2" id="KW-0547">Nucleotide-binding</keyword>
<dbReference type="InterPro" id="IPR027417">
    <property type="entry name" value="P-loop_NTPase"/>
</dbReference>
<dbReference type="InterPro" id="IPR003593">
    <property type="entry name" value="AAA+_ATPase"/>
</dbReference>
<dbReference type="GO" id="GO:0005886">
    <property type="term" value="C:plasma membrane"/>
    <property type="evidence" value="ECO:0007669"/>
    <property type="project" value="TreeGrafter"/>
</dbReference>
<keyword evidence="3 6" id="KW-0067">ATP-binding</keyword>
<evidence type="ECO:0000313" key="6">
    <source>
        <dbReference type="EMBL" id="OKH94637.1"/>
    </source>
</evidence>
<keyword evidence="7" id="KW-1185">Reference proteome</keyword>
<evidence type="ECO:0000313" key="7">
    <source>
        <dbReference type="Proteomes" id="UP000186455"/>
    </source>
</evidence>
<keyword evidence="1" id="KW-0813">Transport</keyword>
<dbReference type="STRING" id="1048205.AB852_10400"/>
<accession>A0A1Q4V9Y8</accession>
<dbReference type="CDD" id="cd03255">
    <property type="entry name" value="ABC_MJ0796_LolCDE_FtsE"/>
    <property type="match status" value="1"/>
</dbReference>
<dbReference type="Proteomes" id="UP000186455">
    <property type="component" value="Unassembled WGS sequence"/>
</dbReference>
<evidence type="ECO:0000256" key="4">
    <source>
        <dbReference type="SAM" id="MobiDB-lite"/>
    </source>
</evidence>
<dbReference type="EMBL" id="LFBV01000002">
    <property type="protein sequence ID" value="OKH94637.1"/>
    <property type="molecule type" value="Genomic_DNA"/>
</dbReference>
<dbReference type="PROSITE" id="PS50893">
    <property type="entry name" value="ABC_TRANSPORTER_2"/>
    <property type="match status" value="1"/>
</dbReference>
<dbReference type="RefSeq" id="WP_073786375.1">
    <property type="nucleotide sequence ID" value="NZ_JBITDR010000006.1"/>
</dbReference>
<dbReference type="GO" id="GO:0016887">
    <property type="term" value="F:ATP hydrolysis activity"/>
    <property type="evidence" value="ECO:0007669"/>
    <property type="project" value="InterPro"/>
</dbReference>
<dbReference type="SUPFAM" id="SSF52540">
    <property type="entry name" value="P-loop containing nucleoside triphosphate hydrolases"/>
    <property type="match status" value="1"/>
</dbReference>
<dbReference type="GO" id="GO:0005524">
    <property type="term" value="F:ATP binding"/>
    <property type="evidence" value="ECO:0007669"/>
    <property type="project" value="UniProtKB-KW"/>
</dbReference>
<evidence type="ECO:0000259" key="5">
    <source>
        <dbReference type="PROSITE" id="PS50893"/>
    </source>
</evidence>
<dbReference type="PROSITE" id="PS00211">
    <property type="entry name" value="ABC_TRANSPORTER_1"/>
    <property type="match status" value="1"/>
</dbReference>
<dbReference type="AlphaFoldDB" id="A0A1Q4V9Y8"/>
<dbReference type="FunFam" id="3.40.50.300:FF:000032">
    <property type="entry name" value="Export ABC transporter ATP-binding protein"/>
    <property type="match status" value="1"/>
</dbReference>
<feature type="domain" description="ABC transporter" evidence="5">
    <location>
        <begin position="24"/>
        <end position="262"/>
    </location>
</feature>
<feature type="compositionally biased region" description="Low complexity" evidence="4">
    <location>
        <begin position="1"/>
        <end position="11"/>
    </location>
</feature>
<dbReference type="InterPro" id="IPR017911">
    <property type="entry name" value="MacB-like_ATP-bd"/>
</dbReference>